<dbReference type="Pfam" id="PF00239">
    <property type="entry name" value="Resolvase"/>
    <property type="match status" value="1"/>
</dbReference>
<feature type="domain" description="Resolvase/invertase-type recombinase catalytic" evidence="2">
    <location>
        <begin position="17"/>
        <end position="168"/>
    </location>
</feature>
<dbReference type="InterPro" id="IPR006119">
    <property type="entry name" value="Resolv_N"/>
</dbReference>
<keyword evidence="1" id="KW-0175">Coiled coil</keyword>
<dbReference type="OrthoDB" id="3217513at2"/>
<dbReference type="Pfam" id="PF07508">
    <property type="entry name" value="Recombinase"/>
    <property type="match status" value="1"/>
</dbReference>
<dbReference type="Proteomes" id="UP000271678">
    <property type="component" value="Unassembled WGS sequence"/>
</dbReference>
<organism evidence="4 5">
    <name type="scientific">Flexivirga caeni</name>
    <dbReference type="NCBI Taxonomy" id="2294115"/>
    <lineage>
        <taxon>Bacteria</taxon>
        <taxon>Bacillati</taxon>
        <taxon>Actinomycetota</taxon>
        <taxon>Actinomycetes</taxon>
        <taxon>Micrococcales</taxon>
        <taxon>Dermacoccaceae</taxon>
        <taxon>Flexivirga</taxon>
    </lineage>
</organism>
<dbReference type="PROSITE" id="PS51736">
    <property type="entry name" value="RECOMBINASES_3"/>
    <property type="match status" value="1"/>
</dbReference>
<dbReference type="SUPFAM" id="SSF53041">
    <property type="entry name" value="Resolvase-like"/>
    <property type="match status" value="1"/>
</dbReference>
<protein>
    <submittedName>
        <fullName evidence="4">Recombinase family protein</fullName>
    </submittedName>
</protein>
<dbReference type="GO" id="GO:0003677">
    <property type="term" value="F:DNA binding"/>
    <property type="evidence" value="ECO:0007669"/>
    <property type="project" value="InterPro"/>
</dbReference>
<evidence type="ECO:0000313" key="5">
    <source>
        <dbReference type="Proteomes" id="UP000271678"/>
    </source>
</evidence>
<proteinExistence type="predicted"/>
<dbReference type="EMBL" id="RJJQ01000016">
    <property type="protein sequence ID" value="RNI20529.1"/>
    <property type="molecule type" value="Genomic_DNA"/>
</dbReference>
<accession>A0A3M9M4Q3</accession>
<dbReference type="Gene3D" id="3.40.50.1390">
    <property type="entry name" value="Resolvase, N-terminal catalytic domain"/>
    <property type="match status" value="1"/>
</dbReference>
<dbReference type="InterPro" id="IPR036162">
    <property type="entry name" value="Resolvase-like_N_sf"/>
</dbReference>
<dbReference type="InterPro" id="IPR025827">
    <property type="entry name" value="Zn_ribbon_recom_dom"/>
</dbReference>
<evidence type="ECO:0000313" key="4">
    <source>
        <dbReference type="EMBL" id="RNI20529.1"/>
    </source>
</evidence>
<dbReference type="PROSITE" id="PS51737">
    <property type="entry name" value="RECOMBINASE_DNA_BIND"/>
    <property type="match status" value="1"/>
</dbReference>
<reference evidence="4 5" key="1">
    <citation type="submission" date="2018-11" db="EMBL/GenBank/DDBJ databases">
        <title>Draft genome of Simplicispira Flexivirga sp. BO-16.</title>
        <authorList>
            <person name="Im W.T."/>
        </authorList>
    </citation>
    <scope>NUCLEOTIDE SEQUENCE [LARGE SCALE GENOMIC DNA]</scope>
    <source>
        <strain evidence="4 5">BO-16</strain>
    </source>
</reference>
<evidence type="ECO:0000256" key="1">
    <source>
        <dbReference type="SAM" id="Coils"/>
    </source>
</evidence>
<dbReference type="InterPro" id="IPR038109">
    <property type="entry name" value="DNA_bind_recomb_sf"/>
</dbReference>
<sequence>MTLTMPMRDTETSPLLTAVTYQRVSTKEQATKGGRDEGFSIPAQRQANARKAEDLGARIVAEFVDAGESARSADRPDLQRMLEYIATHQVTYCIVHKVDRLARNRLDDVEIHRRLVEAGVTLVSATENIDETPSGMLLHGIMSSIAEFYSKNLASEVSKGLNQKFETGGTPMRAPVGYLNVRKRDERGREYRTVEIDAERAPLVRWVFEQYATGEHTVVSLLAVATARGLTTVPTPKRPSGPVGRSTFFSMLRNPYYIGIVRYKGAEQSGTHEPLVDVETWQQVQRLLDSRKIADERRRTHDHYLKGSLFCGQCGSRMQLDYPANKQGMRYAYYVCSGRASKRKNCTRRAVPVGIAEQLVADCYRDISITEEQYAALAAQVEAAFDERLASRSQELAELTENRKRLQIESDKLLAAHFADAIDLETLKRHQDRIRAGLADIDRRLASEHDQHEGSRKHLSTALSLLVDCATLYARTDDQGKRLANQALTNGIEISEDERATIKLAEPFAALAPTPASTDVRCSSTSEIVGPAGFEPTTAAV</sequence>
<feature type="coiled-coil region" evidence="1">
    <location>
        <begin position="389"/>
        <end position="416"/>
    </location>
</feature>
<dbReference type="PANTHER" id="PTHR30461">
    <property type="entry name" value="DNA-INVERTASE FROM LAMBDOID PROPHAGE"/>
    <property type="match status" value="1"/>
</dbReference>
<evidence type="ECO:0000259" key="2">
    <source>
        <dbReference type="PROSITE" id="PS51736"/>
    </source>
</evidence>
<dbReference type="GO" id="GO:0000150">
    <property type="term" value="F:DNA strand exchange activity"/>
    <property type="evidence" value="ECO:0007669"/>
    <property type="project" value="InterPro"/>
</dbReference>
<keyword evidence="5" id="KW-1185">Reference proteome</keyword>
<dbReference type="SMART" id="SM00857">
    <property type="entry name" value="Resolvase"/>
    <property type="match status" value="1"/>
</dbReference>
<dbReference type="CDD" id="cd00338">
    <property type="entry name" value="Ser_Recombinase"/>
    <property type="match status" value="1"/>
</dbReference>
<dbReference type="AlphaFoldDB" id="A0A3M9M4Q3"/>
<name>A0A3M9M4Q3_9MICO</name>
<dbReference type="InterPro" id="IPR011109">
    <property type="entry name" value="DNA_bind_recombinase_dom"/>
</dbReference>
<feature type="domain" description="Recombinase" evidence="3">
    <location>
        <begin position="175"/>
        <end position="294"/>
    </location>
</feature>
<dbReference type="InterPro" id="IPR050639">
    <property type="entry name" value="SSR_resolvase"/>
</dbReference>
<dbReference type="Gene3D" id="3.90.1750.20">
    <property type="entry name" value="Putative Large Serine Recombinase, Chain B, Domain 2"/>
    <property type="match status" value="1"/>
</dbReference>
<comment type="caution">
    <text evidence="4">The sequence shown here is derived from an EMBL/GenBank/DDBJ whole genome shotgun (WGS) entry which is preliminary data.</text>
</comment>
<gene>
    <name evidence="4" type="ORF">EFY87_14900</name>
</gene>
<dbReference type="Pfam" id="PF13408">
    <property type="entry name" value="Zn_ribbon_recom"/>
    <property type="match status" value="1"/>
</dbReference>
<dbReference type="PANTHER" id="PTHR30461:SF23">
    <property type="entry name" value="DNA RECOMBINASE-RELATED"/>
    <property type="match status" value="1"/>
</dbReference>
<evidence type="ECO:0000259" key="3">
    <source>
        <dbReference type="PROSITE" id="PS51737"/>
    </source>
</evidence>